<dbReference type="InterPro" id="IPR019734">
    <property type="entry name" value="TPR_rpt"/>
</dbReference>
<dbReference type="PANTHER" id="PTHR10098">
    <property type="entry name" value="RAPSYN-RELATED"/>
    <property type="match status" value="1"/>
</dbReference>
<dbReference type="EMBL" id="JAZDQT010000001">
    <property type="protein sequence ID" value="MEE1945081.1"/>
    <property type="molecule type" value="Genomic_DNA"/>
</dbReference>
<comment type="caution">
    <text evidence="3">The sequence shown here is derived from an EMBL/GenBank/DDBJ whole genome shotgun (WGS) entry which is preliminary data.</text>
</comment>
<accession>A0ABU7I6W2</accession>
<proteinExistence type="predicted"/>
<dbReference type="Pfam" id="PF12770">
    <property type="entry name" value="CHAT"/>
    <property type="match status" value="1"/>
</dbReference>
<keyword evidence="1" id="KW-1133">Transmembrane helix</keyword>
<dbReference type="InterPro" id="IPR024983">
    <property type="entry name" value="CHAT_dom"/>
</dbReference>
<sequence length="899" mass="101930">MRSAFLRFSFFLLFFGAQLAVLAQSRLLDIRLDSLQKANDLSGWIYERLDYAKNNPQANLPFLLQTQAKLWRKAKDQTEHFAYLDLLNVQGYHQLLTGNILGSINSYESAFAYYLKNEVVGYEIVDYTLKPLSNNYTRLGDYERALYLQRRTLNFQLKNQYPPADIASMYGNMAICYQSMGNLAEAEKSVNEGLKLAAKDAKTRVVLRNVLAGIFFEGKEYQQAAQLIEANINAQRQNINAESAYWLASSFSTAGNVYTALNQPQKADAYLAKAIALLDRYYPNKWLRERANLFTQRGRLKLMQQQPLQAIQFFDKTLLTLKIKDGKNNLITQRIYGDNRVMEVFEQLAIAHQELKQADLAIKYIKLALLAGDKIRNEFADDQTKERLQADLKNTAEKGIEISYQLYQQTHEKSLLHEILIFAEQSKSRTLLDQIRRNQQLMGLNQKDSLFIKKRNLELAIAYQEKQELEGIASASQHIAGLKYDLALINKQLQQKYQQLQTANPAFEASLPTQRTLEYFVGEQAIYLLDMGNGRINSVLRLSDASKIKQTIQTYVSTYFQQGPSAMLNSPKAFYLASYQVYNTILQGVRLNKGETLTIIPDGILGYISFDGLLTNNRFSPNISAWPFLIKNNTITYAFSLQTLSANTQKNKQKGFAGFFITHQQNNNAPLKAVQAEADGIKKLIRGRFLFNEQANAKSFKNEFGRNQVLHIGTHAYLSGKNQEPTLDFGQEKLFLFELIAQQKAPSLVVLSACRTADGLLANGEGVISLSRGFNAIGTSATIAGLWNVNDVAASVITSNFYKNLLNGENNGRALHQAKLDWLQQAQNNDALYLPYYWDSLIYMGTDQQINLETPFGWTWIAGIGVLVLMMTIILLWLRKKMSIITQLLSSPPKEPQTP</sequence>
<dbReference type="Gene3D" id="1.25.40.10">
    <property type="entry name" value="Tetratricopeptide repeat domain"/>
    <property type="match status" value="2"/>
</dbReference>
<evidence type="ECO:0000256" key="1">
    <source>
        <dbReference type="SAM" id="Phobius"/>
    </source>
</evidence>
<keyword evidence="4" id="KW-1185">Reference proteome</keyword>
<keyword evidence="1" id="KW-0812">Transmembrane</keyword>
<dbReference type="Proteomes" id="UP001336835">
    <property type="component" value="Unassembled WGS sequence"/>
</dbReference>
<dbReference type="InterPro" id="IPR011990">
    <property type="entry name" value="TPR-like_helical_dom_sf"/>
</dbReference>
<evidence type="ECO:0000259" key="2">
    <source>
        <dbReference type="Pfam" id="PF12770"/>
    </source>
</evidence>
<feature type="domain" description="CHAT" evidence="2">
    <location>
        <begin position="583"/>
        <end position="845"/>
    </location>
</feature>
<dbReference type="RefSeq" id="WP_330107433.1">
    <property type="nucleotide sequence ID" value="NZ_JAZDQT010000001.1"/>
</dbReference>
<reference evidence="3 4" key="1">
    <citation type="submission" date="2024-01" db="EMBL/GenBank/DDBJ databases">
        <title>Pedobacter sp. nov., isolated from fresh soil.</title>
        <authorList>
            <person name="Le N.T.T."/>
        </authorList>
    </citation>
    <scope>NUCLEOTIDE SEQUENCE [LARGE SCALE GENOMIC DNA]</scope>
    <source>
        <strain evidence="3 4">KR3-3</strain>
    </source>
</reference>
<dbReference type="SMART" id="SM00028">
    <property type="entry name" value="TPR"/>
    <property type="match status" value="5"/>
</dbReference>
<keyword evidence="1" id="KW-0472">Membrane</keyword>
<feature type="transmembrane region" description="Helical" evidence="1">
    <location>
        <begin position="857"/>
        <end position="878"/>
    </location>
</feature>
<protein>
    <submittedName>
        <fullName evidence="3">CHAT domain-containing tetratricopeptide repeat protein</fullName>
    </submittedName>
</protein>
<evidence type="ECO:0000313" key="3">
    <source>
        <dbReference type="EMBL" id="MEE1945081.1"/>
    </source>
</evidence>
<evidence type="ECO:0000313" key="4">
    <source>
        <dbReference type="Proteomes" id="UP001336835"/>
    </source>
</evidence>
<gene>
    <name evidence="3" type="ORF">VRU48_08180</name>
</gene>
<name>A0ABU7I6W2_9SPHI</name>
<dbReference type="SUPFAM" id="SSF48452">
    <property type="entry name" value="TPR-like"/>
    <property type="match status" value="2"/>
</dbReference>
<organism evidence="3 4">
    <name type="scientific">Pedobacter albus</name>
    <dbReference type="NCBI Taxonomy" id="3113905"/>
    <lineage>
        <taxon>Bacteria</taxon>
        <taxon>Pseudomonadati</taxon>
        <taxon>Bacteroidota</taxon>
        <taxon>Sphingobacteriia</taxon>
        <taxon>Sphingobacteriales</taxon>
        <taxon>Sphingobacteriaceae</taxon>
        <taxon>Pedobacter</taxon>
    </lineage>
</organism>